<dbReference type="Proteomes" id="UP000184188">
    <property type="component" value="Unassembled WGS sequence"/>
</dbReference>
<feature type="compositionally biased region" description="Polar residues" evidence="1">
    <location>
        <begin position="331"/>
        <end position="341"/>
    </location>
</feature>
<feature type="compositionally biased region" description="Low complexity" evidence="1">
    <location>
        <begin position="240"/>
        <end position="252"/>
    </location>
</feature>
<dbReference type="STRING" id="1073090.A0A1L9SKX3"/>
<protein>
    <submittedName>
        <fullName evidence="3">Uncharacterized protein</fullName>
    </submittedName>
</protein>
<dbReference type="OrthoDB" id="4524805at2759"/>
<sequence>MQRMQVSLRFRCDRELLSRRILKWLISARVVRELLFLLPSLTTAGPAAGRVESRSYPPLEPLDKPLLAIQVGCIVGAYLISVVFLLTLFVFVGRRLRRAVQASNYSLQVEMMTPLKPSFAVNTNPVGTQATQPSTVSPSRTSAFTGSFSSLVKGHKHQNSGNTSVVTIDETVVASDRRRAQDEMEKLYAAVMEHDELKAAGLVDTSPVSYAAPSPSLREEEPTTPPLPSPRSASSRRSRMSPLSLFSSSGRPGNPVSSDKLHSPRSIRKLPIISPPFRSPVGSTHDEEHIPLSPRMYKPGPPPPAPKAVSWAKPSPRPSERAPAPAPLNLSAGSQPGSTPSLPLREAYPPSSAPATKTTILERPENLQRMGGPRTGLATPYSPYMPFTPVTPITPSHIVTKRQRRQEGREKGLQVLLEDDMVKASDDMWGY</sequence>
<proteinExistence type="predicted"/>
<accession>A0A1L9SKX3</accession>
<feature type="transmembrane region" description="Helical" evidence="2">
    <location>
        <begin position="69"/>
        <end position="92"/>
    </location>
</feature>
<evidence type="ECO:0000256" key="2">
    <source>
        <dbReference type="SAM" id="Phobius"/>
    </source>
</evidence>
<dbReference type="EMBL" id="KV878340">
    <property type="protein sequence ID" value="OJJ47761.1"/>
    <property type="molecule type" value="Genomic_DNA"/>
</dbReference>
<keyword evidence="2" id="KW-0812">Transmembrane</keyword>
<feature type="region of interest" description="Disordered" evidence="1">
    <location>
        <begin position="206"/>
        <end position="357"/>
    </location>
</feature>
<keyword evidence="2" id="KW-0472">Membrane</keyword>
<dbReference type="RefSeq" id="XP_022582271.1">
    <property type="nucleotide sequence ID" value="XM_022727081.1"/>
</dbReference>
<reference evidence="4" key="1">
    <citation type="journal article" date="2017" name="Genome Biol.">
        <title>Comparative genomics reveals high biological diversity and specific adaptations in the industrially and medically important fungal genus Aspergillus.</title>
        <authorList>
            <person name="de Vries R.P."/>
            <person name="Riley R."/>
            <person name="Wiebenga A."/>
            <person name="Aguilar-Osorio G."/>
            <person name="Amillis S."/>
            <person name="Uchima C.A."/>
            <person name="Anderluh G."/>
            <person name="Asadollahi M."/>
            <person name="Askin M."/>
            <person name="Barry K."/>
            <person name="Battaglia E."/>
            <person name="Bayram O."/>
            <person name="Benocci T."/>
            <person name="Braus-Stromeyer S.A."/>
            <person name="Caldana C."/>
            <person name="Canovas D."/>
            <person name="Cerqueira G.C."/>
            <person name="Chen F."/>
            <person name="Chen W."/>
            <person name="Choi C."/>
            <person name="Clum A."/>
            <person name="Dos Santos R.A."/>
            <person name="Damasio A.R."/>
            <person name="Diallinas G."/>
            <person name="Emri T."/>
            <person name="Fekete E."/>
            <person name="Flipphi M."/>
            <person name="Freyberg S."/>
            <person name="Gallo A."/>
            <person name="Gournas C."/>
            <person name="Habgood R."/>
            <person name="Hainaut M."/>
            <person name="Harispe M.L."/>
            <person name="Henrissat B."/>
            <person name="Hilden K.S."/>
            <person name="Hope R."/>
            <person name="Hossain A."/>
            <person name="Karabika E."/>
            <person name="Karaffa L."/>
            <person name="Karanyi Z."/>
            <person name="Krasevec N."/>
            <person name="Kuo A."/>
            <person name="Kusch H."/>
            <person name="LaButti K."/>
            <person name="Lagendijk E.L."/>
            <person name="Lapidus A."/>
            <person name="Levasseur A."/>
            <person name="Lindquist E."/>
            <person name="Lipzen A."/>
            <person name="Logrieco A.F."/>
            <person name="MacCabe A."/>
            <person name="Maekelae M.R."/>
            <person name="Malavazi I."/>
            <person name="Melin P."/>
            <person name="Meyer V."/>
            <person name="Mielnichuk N."/>
            <person name="Miskei M."/>
            <person name="Molnar A.P."/>
            <person name="Mule G."/>
            <person name="Ngan C.Y."/>
            <person name="Orejas M."/>
            <person name="Orosz E."/>
            <person name="Ouedraogo J.P."/>
            <person name="Overkamp K.M."/>
            <person name="Park H.-S."/>
            <person name="Perrone G."/>
            <person name="Piumi F."/>
            <person name="Punt P.J."/>
            <person name="Ram A.F."/>
            <person name="Ramon A."/>
            <person name="Rauscher S."/>
            <person name="Record E."/>
            <person name="Riano-Pachon D.M."/>
            <person name="Robert V."/>
            <person name="Roehrig J."/>
            <person name="Ruller R."/>
            <person name="Salamov A."/>
            <person name="Salih N.S."/>
            <person name="Samson R.A."/>
            <person name="Sandor E."/>
            <person name="Sanguinetti M."/>
            <person name="Schuetze T."/>
            <person name="Sepcic K."/>
            <person name="Shelest E."/>
            <person name="Sherlock G."/>
            <person name="Sophianopoulou V."/>
            <person name="Squina F.M."/>
            <person name="Sun H."/>
            <person name="Susca A."/>
            <person name="Todd R.B."/>
            <person name="Tsang A."/>
            <person name="Unkles S.E."/>
            <person name="van de Wiele N."/>
            <person name="van Rossen-Uffink D."/>
            <person name="Oliveira J.V."/>
            <person name="Vesth T.C."/>
            <person name="Visser J."/>
            <person name="Yu J.-H."/>
            <person name="Zhou M."/>
            <person name="Andersen M.R."/>
            <person name="Archer D.B."/>
            <person name="Baker S.E."/>
            <person name="Benoit I."/>
            <person name="Brakhage A.A."/>
            <person name="Braus G.H."/>
            <person name="Fischer R."/>
            <person name="Frisvad J.C."/>
            <person name="Goldman G.H."/>
            <person name="Houbraken J."/>
            <person name="Oakley B."/>
            <person name="Pocsi I."/>
            <person name="Scazzocchio C."/>
            <person name="Seiboth B."/>
            <person name="vanKuyk P.A."/>
            <person name="Wortman J."/>
            <person name="Dyer P.S."/>
            <person name="Grigoriev I.V."/>
        </authorList>
    </citation>
    <scope>NUCLEOTIDE SEQUENCE [LARGE SCALE GENOMIC DNA]</scope>
    <source>
        <strain evidence="4">CBS 506.65</strain>
    </source>
</reference>
<evidence type="ECO:0000256" key="1">
    <source>
        <dbReference type="SAM" id="MobiDB-lite"/>
    </source>
</evidence>
<keyword evidence="4" id="KW-1185">Reference proteome</keyword>
<name>A0A1L9SKX3_9EURO</name>
<evidence type="ECO:0000313" key="4">
    <source>
        <dbReference type="Proteomes" id="UP000184188"/>
    </source>
</evidence>
<evidence type="ECO:0000313" key="3">
    <source>
        <dbReference type="EMBL" id="OJJ47761.1"/>
    </source>
</evidence>
<keyword evidence="2" id="KW-1133">Transmembrane helix</keyword>
<dbReference type="GeneID" id="34613545"/>
<organism evidence="3 4">
    <name type="scientific">Penicilliopsis zonata CBS 506.65</name>
    <dbReference type="NCBI Taxonomy" id="1073090"/>
    <lineage>
        <taxon>Eukaryota</taxon>
        <taxon>Fungi</taxon>
        <taxon>Dikarya</taxon>
        <taxon>Ascomycota</taxon>
        <taxon>Pezizomycotina</taxon>
        <taxon>Eurotiomycetes</taxon>
        <taxon>Eurotiomycetidae</taxon>
        <taxon>Eurotiales</taxon>
        <taxon>Aspergillaceae</taxon>
        <taxon>Penicilliopsis</taxon>
    </lineage>
</organism>
<dbReference type="AlphaFoldDB" id="A0A1L9SKX3"/>
<gene>
    <name evidence="3" type="ORF">ASPZODRAFT_1775274</name>
</gene>
<dbReference type="VEuPathDB" id="FungiDB:ASPZODRAFT_1775274"/>